<dbReference type="Proteomes" id="UP000005239">
    <property type="component" value="Unassembled WGS sequence"/>
</dbReference>
<organism evidence="1 2">
    <name type="scientific">Pristionchus pacificus</name>
    <name type="common">Parasitic nematode worm</name>
    <dbReference type="NCBI Taxonomy" id="54126"/>
    <lineage>
        <taxon>Eukaryota</taxon>
        <taxon>Metazoa</taxon>
        <taxon>Ecdysozoa</taxon>
        <taxon>Nematoda</taxon>
        <taxon>Chromadorea</taxon>
        <taxon>Rhabditida</taxon>
        <taxon>Rhabditina</taxon>
        <taxon>Diplogasteromorpha</taxon>
        <taxon>Diplogasteroidea</taxon>
        <taxon>Neodiplogasteridae</taxon>
        <taxon>Pristionchus</taxon>
    </lineage>
</organism>
<dbReference type="SUPFAM" id="SSF54695">
    <property type="entry name" value="POZ domain"/>
    <property type="match status" value="1"/>
</dbReference>
<accession>A0A2A6BMF7</accession>
<name>A0A2A6BMF7_PRIPA</name>
<dbReference type="CDD" id="cd01165">
    <property type="entry name" value="BTB_POZ"/>
    <property type="match status" value="1"/>
</dbReference>
<dbReference type="AlphaFoldDB" id="A0A2A6BMF7"/>
<evidence type="ECO:0000313" key="2">
    <source>
        <dbReference type="Proteomes" id="UP000005239"/>
    </source>
</evidence>
<dbReference type="Gene3D" id="3.30.710.10">
    <property type="entry name" value="Potassium Channel Kv1.1, Chain A"/>
    <property type="match status" value="1"/>
</dbReference>
<gene>
    <name evidence="1" type="primary">WBGene00274171</name>
</gene>
<sequence>MSDIASFESTPPEYTLAYKVPQISKIGAQGVLSTPTEIGPFLWFVHLRPMLNHSSVWRLTLSCEKKCRLWQCIFQPKWYVPDRDTGSRFSHEESYEEVDSILSNETTHIQLCHINAKKMTPGCFKDDIMHVIVKIVIKEQNEFSRACTVDMFSPSRFFNVALKMNDGTIYANKQFLAMHSEYFNALFFGVFKEANQDEIDMQGFDIRIFHSMMCLLARFEGGLITRYNVEDHLEMADCFNIKVITRDCEDFLMREERAIKLIDRLMIADQFRLDRLLDSSIAKLHVSDINTMNDSGDYDLLSLTTQSILAKRETALGMPPRRADSSIVVLP</sequence>
<proteinExistence type="predicted"/>
<dbReference type="PANTHER" id="PTHR22744">
    <property type="entry name" value="HELIX LOOP HELIX PROTEIN 21-RELATED"/>
    <property type="match status" value="1"/>
</dbReference>
<protein>
    <submittedName>
        <fullName evidence="1">BTB domain-containing protein</fullName>
    </submittedName>
</protein>
<reference evidence="2" key="1">
    <citation type="journal article" date="2008" name="Nat. Genet.">
        <title>The Pristionchus pacificus genome provides a unique perspective on nematode lifestyle and parasitism.</title>
        <authorList>
            <person name="Dieterich C."/>
            <person name="Clifton S.W."/>
            <person name="Schuster L.N."/>
            <person name="Chinwalla A."/>
            <person name="Delehaunty K."/>
            <person name="Dinkelacker I."/>
            <person name="Fulton L."/>
            <person name="Fulton R."/>
            <person name="Godfrey J."/>
            <person name="Minx P."/>
            <person name="Mitreva M."/>
            <person name="Roeseler W."/>
            <person name="Tian H."/>
            <person name="Witte H."/>
            <person name="Yang S.P."/>
            <person name="Wilson R.K."/>
            <person name="Sommer R.J."/>
        </authorList>
    </citation>
    <scope>NUCLEOTIDE SEQUENCE [LARGE SCALE GENOMIC DNA]</scope>
    <source>
        <strain evidence="2">PS312</strain>
    </source>
</reference>
<dbReference type="InterPro" id="IPR011333">
    <property type="entry name" value="SKP1/BTB/POZ_sf"/>
</dbReference>
<dbReference type="PANTHER" id="PTHR22744:SF14">
    <property type="entry name" value="BTB DOMAIN-CONTAINING PROTEIN-RELATED"/>
    <property type="match status" value="1"/>
</dbReference>
<dbReference type="InterPro" id="IPR000210">
    <property type="entry name" value="BTB/POZ_dom"/>
</dbReference>
<dbReference type="SMART" id="SM00225">
    <property type="entry name" value="BTB"/>
    <property type="match status" value="1"/>
</dbReference>
<dbReference type="PROSITE" id="PS50097">
    <property type="entry name" value="BTB"/>
    <property type="match status" value="1"/>
</dbReference>
<dbReference type="Pfam" id="PF00651">
    <property type="entry name" value="BTB"/>
    <property type="match status" value="1"/>
</dbReference>
<keyword evidence="2" id="KW-1185">Reference proteome</keyword>
<dbReference type="OrthoDB" id="5839315at2759"/>
<dbReference type="EnsemblMetazoa" id="PPA35802.1">
    <property type="protein sequence ID" value="PPA35802.1"/>
    <property type="gene ID" value="WBGene00274171"/>
</dbReference>
<accession>A0A8R1YTD9</accession>
<reference evidence="1" key="2">
    <citation type="submission" date="2022-06" db="UniProtKB">
        <authorList>
            <consortium name="EnsemblMetazoa"/>
        </authorList>
    </citation>
    <scope>IDENTIFICATION</scope>
    <source>
        <strain evidence="1">PS312</strain>
    </source>
</reference>
<evidence type="ECO:0000313" key="1">
    <source>
        <dbReference type="EnsemblMetazoa" id="PPA35802.1"/>
    </source>
</evidence>